<sequence>MISNENYLRIGHKIINFYRLELARSRRSRIKTNREWDIKKYIFTASMFVGHGGQHTHIPTKNELSVASSRLGKIPFGHYGSSSFVCSYVATTQQLGEVRLPRGAWKSAVSRRWLSTWRRQETSPRQLAKTTGPAVGLKAVVATSSSSSSSSSSSCNVVVVRISETQLSFSASSSPSSCFYISSSWFYLQTSGLDCNELGTGKDLSKTELLKYFNVIGNVNDVKSSLVSNGGKGQRLSCSKSMQREESLIDFLFGLHDYEELPDDGNLVSCVVTEFEASQIPLQLEGT</sequence>
<keyword evidence="2" id="KW-1185">Reference proteome</keyword>
<protein>
    <submittedName>
        <fullName evidence="1">Uncharacterized protein</fullName>
    </submittedName>
</protein>
<evidence type="ECO:0000313" key="2">
    <source>
        <dbReference type="Proteomes" id="UP000617340"/>
    </source>
</evidence>
<reference evidence="1" key="1">
    <citation type="journal article" date="2020" name="G3 (Bethesda)">
        <title>High-Quality Assemblies for Three Invasive Social Wasps from the &lt;i&gt;Vespula&lt;/i&gt; Genus.</title>
        <authorList>
            <person name="Harrop T.W.R."/>
            <person name="Guhlin J."/>
            <person name="McLaughlin G.M."/>
            <person name="Permina E."/>
            <person name="Stockwell P."/>
            <person name="Gilligan J."/>
            <person name="Le Lec M.F."/>
            <person name="Gruber M.A.M."/>
            <person name="Quinn O."/>
            <person name="Lovegrove M."/>
            <person name="Duncan E.J."/>
            <person name="Remnant E.J."/>
            <person name="Van Eeckhoven J."/>
            <person name="Graham B."/>
            <person name="Knapp R.A."/>
            <person name="Langford K.W."/>
            <person name="Kronenberg Z."/>
            <person name="Press M.O."/>
            <person name="Eacker S.M."/>
            <person name="Wilson-Rankin E.E."/>
            <person name="Purcell J."/>
            <person name="Lester P.J."/>
            <person name="Dearden P.K."/>
        </authorList>
    </citation>
    <scope>NUCLEOTIDE SEQUENCE</scope>
    <source>
        <strain evidence="1">Linc-1</strain>
    </source>
</reference>
<dbReference type="AlphaFoldDB" id="A0A834N1Q5"/>
<gene>
    <name evidence="1" type="ORF">HZH68_010254</name>
</gene>
<dbReference type="Proteomes" id="UP000617340">
    <property type="component" value="Unassembled WGS sequence"/>
</dbReference>
<accession>A0A834N1Q5</accession>
<evidence type="ECO:0000313" key="1">
    <source>
        <dbReference type="EMBL" id="KAF7393435.1"/>
    </source>
</evidence>
<proteinExistence type="predicted"/>
<comment type="caution">
    <text evidence="1">The sequence shown here is derived from an EMBL/GenBank/DDBJ whole genome shotgun (WGS) entry which is preliminary data.</text>
</comment>
<name>A0A834N1Q5_VESGE</name>
<dbReference type="EMBL" id="JACSDZ010000010">
    <property type="protein sequence ID" value="KAF7393435.1"/>
    <property type="molecule type" value="Genomic_DNA"/>
</dbReference>
<organism evidence="1 2">
    <name type="scientific">Vespula germanica</name>
    <name type="common">German yellow jacket</name>
    <name type="synonym">Paravespula germanica</name>
    <dbReference type="NCBI Taxonomy" id="30212"/>
    <lineage>
        <taxon>Eukaryota</taxon>
        <taxon>Metazoa</taxon>
        <taxon>Ecdysozoa</taxon>
        <taxon>Arthropoda</taxon>
        <taxon>Hexapoda</taxon>
        <taxon>Insecta</taxon>
        <taxon>Pterygota</taxon>
        <taxon>Neoptera</taxon>
        <taxon>Endopterygota</taxon>
        <taxon>Hymenoptera</taxon>
        <taxon>Apocrita</taxon>
        <taxon>Aculeata</taxon>
        <taxon>Vespoidea</taxon>
        <taxon>Vespidae</taxon>
        <taxon>Vespinae</taxon>
        <taxon>Vespula</taxon>
    </lineage>
</organism>